<protein>
    <recommendedName>
        <fullName evidence="2">DUF3085 domain-containing protein</fullName>
    </recommendedName>
</protein>
<proteinExistence type="predicted"/>
<accession>A0A1K0JDL0</accession>
<reference evidence="1" key="1">
    <citation type="submission" date="2016-09" db="EMBL/GenBank/DDBJ databases">
        <authorList>
            <person name="Capua I."/>
            <person name="De Benedictis P."/>
            <person name="Joannis T."/>
            <person name="Lombin L.H."/>
            <person name="Cattoli G."/>
        </authorList>
    </citation>
    <scope>NUCLEOTIDE SEQUENCE</scope>
    <source>
        <strain evidence="1">B9</strain>
    </source>
</reference>
<evidence type="ECO:0008006" key="2">
    <source>
        <dbReference type="Google" id="ProtNLM"/>
    </source>
</evidence>
<dbReference type="AlphaFoldDB" id="A0A1K0JDL0"/>
<gene>
    <name evidence="1" type="ORF">CNECB9_3760006</name>
</gene>
<dbReference type="InterPro" id="IPR021436">
    <property type="entry name" value="DUF3085"/>
</dbReference>
<dbReference type="Pfam" id="PF11284">
    <property type="entry name" value="DUF3085"/>
    <property type="match status" value="1"/>
</dbReference>
<evidence type="ECO:0000313" key="1">
    <source>
        <dbReference type="EMBL" id="SCU77300.1"/>
    </source>
</evidence>
<name>A0A1K0JDL0_CUPNE</name>
<dbReference type="RefSeq" id="WP_340526881.1">
    <property type="nucleotide sequence ID" value="NZ_FMSH01000308.1"/>
</dbReference>
<organism evidence="1">
    <name type="scientific">Cupriavidus necator</name>
    <name type="common">Alcaligenes eutrophus</name>
    <name type="synonym">Ralstonia eutropha</name>
    <dbReference type="NCBI Taxonomy" id="106590"/>
    <lineage>
        <taxon>Bacteria</taxon>
        <taxon>Pseudomonadati</taxon>
        <taxon>Pseudomonadota</taxon>
        <taxon>Betaproteobacteria</taxon>
        <taxon>Burkholderiales</taxon>
        <taxon>Burkholderiaceae</taxon>
        <taxon>Cupriavidus</taxon>
    </lineage>
</organism>
<sequence>MPQITLSRAQVESLVAFCDAAKSERFFIAKDHGAYVGYSTGPKPEQQCLFYFKGCNPATDAEFYENARRGFGGDDFGERLPLADLREGLAKPECKTVRITVTPRSIGIDWYV</sequence>
<dbReference type="EMBL" id="FMSH01000308">
    <property type="protein sequence ID" value="SCU77300.1"/>
    <property type="molecule type" value="Genomic_DNA"/>
</dbReference>